<name>A0ABW0X1G5_9ACTN</name>
<protein>
    <recommendedName>
        <fullName evidence="2">RNA 2',3'-cyclic phosphodiesterase</fullName>
        <shortName evidence="2">RNA 2',3'-CPDase</shortName>
        <ecNumber evidence="2">3.1.4.58</ecNumber>
    </recommendedName>
</protein>
<dbReference type="PANTHER" id="PTHR35561:SF1">
    <property type="entry name" value="RNA 2',3'-CYCLIC PHOSPHODIESTERASE"/>
    <property type="match status" value="1"/>
</dbReference>
<reference evidence="4" key="1">
    <citation type="journal article" date="2019" name="Int. J. Syst. Evol. Microbiol.">
        <title>The Global Catalogue of Microorganisms (GCM) 10K type strain sequencing project: providing services to taxonomists for standard genome sequencing and annotation.</title>
        <authorList>
            <consortium name="The Broad Institute Genomics Platform"/>
            <consortium name="The Broad Institute Genome Sequencing Center for Infectious Disease"/>
            <person name="Wu L."/>
            <person name="Ma J."/>
        </authorList>
    </citation>
    <scope>NUCLEOTIDE SEQUENCE [LARGE SCALE GENOMIC DNA]</scope>
    <source>
        <strain evidence="4">CGMCC 4.1437</strain>
    </source>
</reference>
<comment type="caution">
    <text evidence="3">The sequence shown here is derived from an EMBL/GenBank/DDBJ whole genome shotgun (WGS) entry which is preliminary data.</text>
</comment>
<comment type="catalytic activity">
    <reaction evidence="2">
        <text>a 3'-end 2',3'-cyclophospho-ribonucleotide-RNA + H2O = a 3'-end 2'-phospho-ribonucleotide-RNA + H(+)</text>
        <dbReference type="Rhea" id="RHEA:11828"/>
        <dbReference type="Rhea" id="RHEA-COMP:10464"/>
        <dbReference type="Rhea" id="RHEA-COMP:17353"/>
        <dbReference type="ChEBI" id="CHEBI:15377"/>
        <dbReference type="ChEBI" id="CHEBI:15378"/>
        <dbReference type="ChEBI" id="CHEBI:83064"/>
        <dbReference type="ChEBI" id="CHEBI:173113"/>
        <dbReference type="EC" id="3.1.4.58"/>
    </reaction>
</comment>
<feature type="short sequence motif" description="HXTX 2" evidence="2">
    <location>
        <begin position="125"/>
        <end position="128"/>
    </location>
</feature>
<dbReference type="NCBIfam" id="TIGR02258">
    <property type="entry name" value="2_5_ligase"/>
    <property type="match status" value="1"/>
</dbReference>
<dbReference type="InterPro" id="IPR004175">
    <property type="entry name" value="RNA_CPDase"/>
</dbReference>
<dbReference type="RefSeq" id="WP_380225302.1">
    <property type="nucleotide sequence ID" value="NZ_JBHSOF010000011.1"/>
</dbReference>
<proteinExistence type="inferred from homology"/>
<dbReference type="SUPFAM" id="SSF55144">
    <property type="entry name" value="LigT-like"/>
    <property type="match status" value="1"/>
</dbReference>
<evidence type="ECO:0000313" key="3">
    <source>
        <dbReference type="EMBL" id="MFC5663633.1"/>
    </source>
</evidence>
<feature type="active site" description="Proton acceptor" evidence="2">
    <location>
        <position position="125"/>
    </location>
</feature>
<dbReference type="EMBL" id="JBHSOF010000011">
    <property type="protein sequence ID" value="MFC5663633.1"/>
    <property type="molecule type" value="Genomic_DNA"/>
</dbReference>
<keyword evidence="1 2" id="KW-0378">Hydrolase</keyword>
<gene>
    <name evidence="3" type="primary">thpR</name>
    <name evidence="3" type="ORF">ACFP3U_11645</name>
</gene>
<dbReference type="Pfam" id="PF13563">
    <property type="entry name" value="2_5_RNA_ligase2"/>
    <property type="match status" value="1"/>
</dbReference>
<feature type="short sequence motif" description="HXTX 1" evidence="2">
    <location>
        <begin position="42"/>
        <end position="45"/>
    </location>
</feature>
<dbReference type="EC" id="3.1.4.58" evidence="2"/>
<dbReference type="HAMAP" id="MF_01940">
    <property type="entry name" value="RNA_CPDase"/>
    <property type="match status" value="1"/>
</dbReference>
<organism evidence="3 4">
    <name type="scientific">Kitasatospora misakiensis</name>
    <dbReference type="NCBI Taxonomy" id="67330"/>
    <lineage>
        <taxon>Bacteria</taxon>
        <taxon>Bacillati</taxon>
        <taxon>Actinomycetota</taxon>
        <taxon>Actinomycetes</taxon>
        <taxon>Kitasatosporales</taxon>
        <taxon>Streptomycetaceae</taxon>
        <taxon>Kitasatospora</taxon>
    </lineage>
</organism>
<dbReference type="Gene3D" id="3.90.1140.10">
    <property type="entry name" value="Cyclic phosphodiesterase"/>
    <property type="match status" value="1"/>
</dbReference>
<dbReference type="Proteomes" id="UP001595975">
    <property type="component" value="Unassembled WGS sequence"/>
</dbReference>
<keyword evidence="4" id="KW-1185">Reference proteome</keyword>
<evidence type="ECO:0000256" key="2">
    <source>
        <dbReference type="HAMAP-Rule" id="MF_01940"/>
    </source>
</evidence>
<dbReference type="PANTHER" id="PTHR35561">
    <property type="entry name" value="RNA 2',3'-CYCLIC PHOSPHODIESTERASE"/>
    <property type="match status" value="1"/>
</dbReference>
<accession>A0ABW0X1G5</accession>
<comment type="function">
    <text evidence="2">Hydrolyzes RNA 2',3'-cyclic phosphodiester to an RNA 2'-phosphomonoester.</text>
</comment>
<evidence type="ECO:0000256" key="1">
    <source>
        <dbReference type="ARBA" id="ARBA00022801"/>
    </source>
</evidence>
<sequence length="196" mass="21162">MRLFVAVLPPVEALQGLVDAVAPVRGLPGADRLRWTAVEGWHLTLAFLGEVPEERVPELAAGLAAVAEVNPVHVLRLAGAGRFGDRVLWAGVEGRVWALRRLAEAVNEATAAVAGETDAFSFHPHLTLARAGSSRGRRRAEQRVAAAELDGLAQALDGYRGPEWEAAELHLMRSEQDGGSAHYTSLRSWPLARWEA</sequence>
<evidence type="ECO:0000313" key="4">
    <source>
        <dbReference type="Proteomes" id="UP001595975"/>
    </source>
</evidence>
<comment type="similarity">
    <text evidence="2">Belongs to the 2H phosphoesterase superfamily. ThpR family.</text>
</comment>
<dbReference type="InterPro" id="IPR009097">
    <property type="entry name" value="Cyclic_Pdiesterase"/>
</dbReference>
<feature type="active site" description="Proton donor" evidence="2">
    <location>
        <position position="42"/>
    </location>
</feature>